<name>A0AA38HZI0_9CUCU</name>
<keyword evidence="2" id="KW-1185">Reference proteome</keyword>
<evidence type="ECO:0000313" key="1">
    <source>
        <dbReference type="EMBL" id="KAJ3643874.1"/>
    </source>
</evidence>
<gene>
    <name evidence="1" type="ORF">Zmor_026558</name>
</gene>
<comment type="caution">
    <text evidence="1">The sequence shown here is derived from an EMBL/GenBank/DDBJ whole genome shotgun (WGS) entry which is preliminary data.</text>
</comment>
<dbReference type="Proteomes" id="UP001168821">
    <property type="component" value="Unassembled WGS sequence"/>
</dbReference>
<sequence>MWFCNVARRAGPGWRPLGPRRAGLGFVEARGKKSVRRRAATPSDERVRRLCLACGSPGSPRRRGELSLSRVELASRAHFGGLNGRQLGQLVKCGEVGLRAQCSVEFRGAWTSSPSL</sequence>
<dbReference type="EMBL" id="JALNTZ010000008">
    <property type="protein sequence ID" value="KAJ3643874.1"/>
    <property type="molecule type" value="Genomic_DNA"/>
</dbReference>
<proteinExistence type="predicted"/>
<protein>
    <submittedName>
        <fullName evidence="1">Uncharacterized protein</fullName>
    </submittedName>
</protein>
<reference evidence="1" key="1">
    <citation type="journal article" date="2023" name="G3 (Bethesda)">
        <title>Whole genome assemblies of Zophobas morio and Tenebrio molitor.</title>
        <authorList>
            <person name="Kaur S."/>
            <person name="Stinson S.A."/>
            <person name="diCenzo G.C."/>
        </authorList>
    </citation>
    <scope>NUCLEOTIDE SEQUENCE</scope>
    <source>
        <strain evidence="1">QUZm001</strain>
    </source>
</reference>
<dbReference type="AlphaFoldDB" id="A0AA38HZI0"/>
<organism evidence="1 2">
    <name type="scientific">Zophobas morio</name>
    <dbReference type="NCBI Taxonomy" id="2755281"/>
    <lineage>
        <taxon>Eukaryota</taxon>
        <taxon>Metazoa</taxon>
        <taxon>Ecdysozoa</taxon>
        <taxon>Arthropoda</taxon>
        <taxon>Hexapoda</taxon>
        <taxon>Insecta</taxon>
        <taxon>Pterygota</taxon>
        <taxon>Neoptera</taxon>
        <taxon>Endopterygota</taxon>
        <taxon>Coleoptera</taxon>
        <taxon>Polyphaga</taxon>
        <taxon>Cucujiformia</taxon>
        <taxon>Tenebrionidae</taxon>
        <taxon>Zophobas</taxon>
    </lineage>
</organism>
<accession>A0AA38HZI0</accession>
<evidence type="ECO:0000313" key="2">
    <source>
        <dbReference type="Proteomes" id="UP001168821"/>
    </source>
</evidence>